<sequence>MITGVLFAILAGLLLGLYALPEKFTKDYEFENTWSMFFAINTFVVPNVAAFLLIDGFTDILAAIPSDVLIGMVVSSVAWGIGAMMWGKAINYIGLSLGFSIFIGTIILVGSLIPFFVNGVPATNIFLTILAGLLVVLVGVMANGRAGIIRQKDEAGNTNNEEKKSGSIITGILIAVVGGLLATGFSFANSYGAEIIDKASQAQGNPSWKSAIAVMYVIYMAGGVAIAIYFAQQLTAKKLWGKFKTPHLGKNLLLTTIMGIFNFAASVVFAYAAFKLGELGGSIGYAIFNTACVVTAIVSGLITKEWVKASAKAKNFLYIGLTCMVVGIIIVAYSNSLAA</sequence>
<feature type="transmembrane region" description="Helical" evidence="9">
    <location>
        <begin position="35"/>
        <end position="54"/>
    </location>
</feature>
<keyword evidence="1" id="KW-0813">Transport</keyword>
<keyword evidence="2" id="KW-1003">Cell membrane</keyword>
<keyword evidence="8 9" id="KW-0472">Membrane</keyword>
<evidence type="ECO:0000256" key="9">
    <source>
        <dbReference type="SAM" id="Phobius"/>
    </source>
</evidence>
<organism evidence="10 11">
    <name type="scientific">Seonamhaeicola algicola</name>
    <dbReference type="NCBI Taxonomy" id="1719036"/>
    <lineage>
        <taxon>Bacteria</taxon>
        <taxon>Pseudomonadati</taxon>
        <taxon>Bacteroidota</taxon>
        <taxon>Flavobacteriia</taxon>
        <taxon>Flavobacteriales</taxon>
        <taxon>Flavobacteriaceae</taxon>
    </lineage>
</organism>
<evidence type="ECO:0000256" key="5">
    <source>
        <dbReference type="ARBA" id="ARBA00022692"/>
    </source>
</evidence>
<proteinExistence type="predicted"/>
<dbReference type="AlphaFoldDB" id="A0A5C7AEI3"/>
<evidence type="ECO:0000256" key="6">
    <source>
        <dbReference type="ARBA" id="ARBA00022847"/>
    </source>
</evidence>
<dbReference type="GO" id="GO:0015153">
    <property type="term" value="F:rhamnose transmembrane transporter activity"/>
    <property type="evidence" value="ECO:0007669"/>
    <property type="project" value="InterPro"/>
</dbReference>
<reference evidence="11" key="1">
    <citation type="submission" date="2019-08" db="EMBL/GenBank/DDBJ databases">
        <title>Seonamhaeicola sediminis sp. nov., isolated from marine sediment.</title>
        <authorList>
            <person name="Cao W.R."/>
        </authorList>
    </citation>
    <scope>NUCLEOTIDE SEQUENCE [LARGE SCALE GENOMIC DNA]</scope>
    <source>
        <strain evidence="11">Gy8</strain>
    </source>
</reference>
<evidence type="ECO:0000256" key="2">
    <source>
        <dbReference type="ARBA" id="ARBA00022475"/>
    </source>
</evidence>
<evidence type="ECO:0000256" key="4">
    <source>
        <dbReference type="ARBA" id="ARBA00022597"/>
    </source>
</evidence>
<keyword evidence="7 9" id="KW-1133">Transmembrane helix</keyword>
<name>A0A5C7AEI3_9FLAO</name>
<keyword evidence="6" id="KW-0769">Symport</keyword>
<keyword evidence="4" id="KW-0762">Sugar transport</keyword>
<keyword evidence="5 9" id="KW-0812">Transmembrane</keyword>
<evidence type="ECO:0000256" key="3">
    <source>
        <dbReference type="ARBA" id="ARBA00022519"/>
    </source>
</evidence>
<evidence type="ECO:0000256" key="1">
    <source>
        <dbReference type="ARBA" id="ARBA00022448"/>
    </source>
</evidence>
<dbReference type="InterPro" id="IPR036259">
    <property type="entry name" value="MFS_trans_sf"/>
</dbReference>
<gene>
    <name evidence="10" type="ORF">FUA26_13445</name>
</gene>
<protein>
    <submittedName>
        <fullName evidence="10">Rhamnose/proton symporter RhaT</fullName>
    </submittedName>
</protein>
<keyword evidence="3" id="KW-0997">Cell inner membrane</keyword>
<dbReference type="OrthoDB" id="9777499at2"/>
<feature type="transmembrane region" description="Helical" evidence="9">
    <location>
        <begin position="208"/>
        <end position="231"/>
    </location>
</feature>
<evidence type="ECO:0000313" key="10">
    <source>
        <dbReference type="EMBL" id="TXE07220.1"/>
    </source>
</evidence>
<feature type="transmembrane region" description="Helical" evidence="9">
    <location>
        <begin position="252"/>
        <end position="271"/>
    </location>
</feature>
<dbReference type="Pfam" id="PF06379">
    <property type="entry name" value="RhaT"/>
    <property type="match status" value="1"/>
</dbReference>
<accession>A0A5C7AEI3</accession>
<evidence type="ECO:0000256" key="8">
    <source>
        <dbReference type="ARBA" id="ARBA00023136"/>
    </source>
</evidence>
<dbReference type="RefSeq" id="WP_147137145.1">
    <property type="nucleotide sequence ID" value="NZ_VOSC01000030.1"/>
</dbReference>
<feature type="transmembrane region" description="Helical" evidence="9">
    <location>
        <begin position="315"/>
        <end position="334"/>
    </location>
</feature>
<comment type="caution">
    <text evidence="10">The sequence shown here is derived from an EMBL/GenBank/DDBJ whole genome shotgun (WGS) entry which is preliminary data.</text>
</comment>
<feature type="transmembrane region" description="Helical" evidence="9">
    <location>
        <begin position="283"/>
        <end position="303"/>
    </location>
</feature>
<dbReference type="SUPFAM" id="SSF103473">
    <property type="entry name" value="MFS general substrate transporter"/>
    <property type="match status" value="1"/>
</dbReference>
<dbReference type="GO" id="GO:0016020">
    <property type="term" value="C:membrane"/>
    <property type="evidence" value="ECO:0007669"/>
    <property type="project" value="InterPro"/>
</dbReference>
<feature type="transmembrane region" description="Helical" evidence="9">
    <location>
        <begin position="125"/>
        <end position="144"/>
    </location>
</feature>
<dbReference type="InterPro" id="IPR004673">
    <property type="entry name" value="L-rhamnose-proton_sym_RhaT"/>
</dbReference>
<dbReference type="EMBL" id="VOSC01000030">
    <property type="protein sequence ID" value="TXE07220.1"/>
    <property type="molecule type" value="Genomic_DNA"/>
</dbReference>
<evidence type="ECO:0000313" key="11">
    <source>
        <dbReference type="Proteomes" id="UP000321790"/>
    </source>
</evidence>
<dbReference type="GO" id="GO:0015293">
    <property type="term" value="F:symporter activity"/>
    <property type="evidence" value="ECO:0007669"/>
    <property type="project" value="UniProtKB-KW"/>
</dbReference>
<feature type="transmembrane region" description="Helical" evidence="9">
    <location>
        <begin position="92"/>
        <end position="113"/>
    </location>
</feature>
<keyword evidence="11" id="KW-1185">Reference proteome</keyword>
<dbReference type="Proteomes" id="UP000321790">
    <property type="component" value="Unassembled WGS sequence"/>
</dbReference>
<feature type="transmembrane region" description="Helical" evidence="9">
    <location>
        <begin position="165"/>
        <end position="188"/>
    </location>
</feature>
<evidence type="ECO:0000256" key="7">
    <source>
        <dbReference type="ARBA" id="ARBA00022989"/>
    </source>
</evidence>